<comment type="similarity">
    <text evidence="1">Belongs to the aldehyde dehydrogenase family.</text>
</comment>
<organism evidence="4 5">
    <name type="scientific">Dictyoglomus turgidum (strain DSM 6724 / Z-1310)</name>
    <dbReference type="NCBI Taxonomy" id="515635"/>
    <lineage>
        <taxon>Bacteria</taxon>
        <taxon>Pseudomonadati</taxon>
        <taxon>Dictyoglomota</taxon>
        <taxon>Dictyoglomia</taxon>
        <taxon>Dictyoglomales</taxon>
        <taxon>Dictyoglomaceae</taxon>
        <taxon>Dictyoglomus</taxon>
    </lineage>
</organism>
<dbReference type="FunFam" id="3.40.605.10:FF:000007">
    <property type="entry name" value="NAD/NADP-dependent betaine aldehyde dehydrogenase"/>
    <property type="match status" value="1"/>
</dbReference>
<dbReference type="InterPro" id="IPR051020">
    <property type="entry name" value="ALDH-related_metabolic_enz"/>
</dbReference>
<dbReference type="Gene3D" id="3.40.605.10">
    <property type="entry name" value="Aldehyde Dehydrogenase, Chain A, domain 1"/>
    <property type="match status" value="1"/>
</dbReference>
<dbReference type="CDD" id="cd07149">
    <property type="entry name" value="ALDH_y4uC"/>
    <property type="match status" value="1"/>
</dbReference>
<sequence>MVKTINVYNPYDGTIVETIPESTLEDVDRAIEKAEKGKKIMAEMSLFERSEILRKTAEIIEKNKEDFASTLVKEVGKTIKEARIEVRRAVEIFKLASEEAKRIHGETLPFDSIPNGEKRVGYFIRVPVGIIAAITPFNVPLVLASHKIAPAIAGGNSIVFKPSTITPLADIKLAKALIEAGLPEEAINVVVGPGSTVGNAIVKDPRIRMISFTGSKDVGMEILKNAGLKKISLELGSNSALILSKNGDISSAVSATIKGGYAVAGQVCISVQRVFVQKEIYDEYLEKLIEGVRNIKVGDPMKEDTDMGPVISEESAKRIEEWIKEAVDMGAKVVFGGKREKTLFEPTVVINVPTEAKLFSKEVFGPVVVVNSFNKLSEAIEMANNSEYGLQAGIFTNDIEEAFYAIKKLEVGGVMINDAPSYRADFMPYGGVKGSGIGREGVKYALEEMTEIKTVCFNLRGGVE</sequence>
<dbReference type="SUPFAM" id="SSF53720">
    <property type="entry name" value="ALDH-like"/>
    <property type="match status" value="1"/>
</dbReference>
<dbReference type="AlphaFoldDB" id="B8E1Z9"/>
<dbReference type="InterPro" id="IPR015590">
    <property type="entry name" value="Aldehyde_DH_dom"/>
</dbReference>
<gene>
    <name evidence="4" type="ordered locus">Dtur_0484</name>
</gene>
<dbReference type="InParanoid" id="B8E1Z9"/>
<dbReference type="Proteomes" id="UP000007719">
    <property type="component" value="Chromosome"/>
</dbReference>
<reference evidence="5" key="1">
    <citation type="journal article" date="2016" name="Front. Microbiol.">
        <title>The complete genome sequence of hyperthermophile Dictyoglomus turgidum DSM 6724 reveals a specialized carbohydrate fermentor.</title>
        <authorList>
            <person name="Brumm P.J."/>
            <person name="Gowda K."/>
            <person name="Robb F.T."/>
            <person name="Mead D.A."/>
        </authorList>
    </citation>
    <scope>NUCLEOTIDE SEQUENCE [LARGE SCALE GENOMIC DNA]</scope>
    <source>
        <strain evidence="5">DSM 6724 / Z-1310</strain>
    </source>
</reference>
<evidence type="ECO:0000256" key="1">
    <source>
        <dbReference type="ARBA" id="ARBA00009986"/>
    </source>
</evidence>
<name>B8E1Z9_DICTD</name>
<dbReference type="FunCoup" id="B8E1Z9">
    <property type="interactions" value="243"/>
</dbReference>
<dbReference type="EMBL" id="CP001251">
    <property type="protein sequence ID" value="ACK41782.1"/>
    <property type="molecule type" value="Genomic_DNA"/>
</dbReference>
<dbReference type="KEGG" id="dtu:Dtur_0484"/>
<evidence type="ECO:0000313" key="5">
    <source>
        <dbReference type="Proteomes" id="UP000007719"/>
    </source>
</evidence>
<dbReference type="eggNOG" id="COG1012">
    <property type="taxonomic scope" value="Bacteria"/>
</dbReference>
<dbReference type="InterPro" id="IPR016161">
    <property type="entry name" value="Ald_DH/histidinol_DH"/>
</dbReference>
<dbReference type="InterPro" id="IPR016163">
    <property type="entry name" value="Ald_DH_C"/>
</dbReference>
<dbReference type="EnsemblBacteria" id="ACK41782">
    <property type="protein sequence ID" value="ACK41782"/>
    <property type="gene ID" value="Dtur_0484"/>
</dbReference>
<proteinExistence type="inferred from homology"/>
<dbReference type="STRING" id="515635.Dtur_0484"/>
<keyword evidence="2" id="KW-0560">Oxidoreductase</keyword>
<dbReference type="RefSeq" id="WP_012582867.1">
    <property type="nucleotide sequence ID" value="NC_011661.1"/>
</dbReference>
<dbReference type="Pfam" id="PF00171">
    <property type="entry name" value="Aldedh"/>
    <property type="match status" value="1"/>
</dbReference>
<dbReference type="OrthoDB" id="9812625at2"/>
<accession>B8E1Z9</accession>
<dbReference type="FunFam" id="3.40.309.10:FF:000030">
    <property type="entry name" value="Aldehyde dehydrogenase"/>
    <property type="match status" value="1"/>
</dbReference>
<dbReference type="InterPro" id="IPR016162">
    <property type="entry name" value="Ald_DH_N"/>
</dbReference>
<dbReference type="PANTHER" id="PTHR42991:SF1">
    <property type="entry name" value="ALDEHYDE DEHYDROGENASE"/>
    <property type="match status" value="1"/>
</dbReference>
<evidence type="ECO:0000259" key="3">
    <source>
        <dbReference type="Pfam" id="PF00171"/>
    </source>
</evidence>
<protein>
    <submittedName>
        <fullName evidence="4">Aldehyde Dehydrogenase</fullName>
    </submittedName>
</protein>
<evidence type="ECO:0000256" key="2">
    <source>
        <dbReference type="ARBA" id="ARBA00023002"/>
    </source>
</evidence>
<dbReference type="GO" id="GO:0008911">
    <property type="term" value="F:lactaldehyde dehydrogenase (NAD+) activity"/>
    <property type="evidence" value="ECO:0000318"/>
    <property type="project" value="GO_Central"/>
</dbReference>
<keyword evidence="5" id="KW-1185">Reference proteome</keyword>
<dbReference type="Gene3D" id="3.40.309.10">
    <property type="entry name" value="Aldehyde Dehydrogenase, Chain A, domain 2"/>
    <property type="match status" value="1"/>
</dbReference>
<evidence type="ECO:0000313" key="4">
    <source>
        <dbReference type="EMBL" id="ACK41782.1"/>
    </source>
</evidence>
<dbReference type="PANTHER" id="PTHR42991">
    <property type="entry name" value="ALDEHYDE DEHYDROGENASE"/>
    <property type="match status" value="1"/>
</dbReference>
<dbReference type="HOGENOM" id="CLU_005391_1_0_0"/>
<feature type="domain" description="Aldehyde dehydrogenase" evidence="3">
    <location>
        <begin position="3"/>
        <end position="455"/>
    </location>
</feature>
<dbReference type="PATRIC" id="fig|515635.4.peg.509"/>